<feature type="transmembrane region" description="Helical" evidence="1">
    <location>
        <begin position="123"/>
        <end position="146"/>
    </location>
</feature>
<feature type="transmembrane region" description="Helical" evidence="1">
    <location>
        <begin position="33"/>
        <end position="59"/>
    </location>
</feature>
<keyword evidence="1" id="KW-0812">Transmembrane</keyword>
<dbReference type="InterPro" id="IPR018710">
    <property type="entry name" value="DUF2232"/>
</dbReference>
<feature type="transmembrane region" description="Helical" evidence="1">
    <location>
        <begin position="95"/>
        <end position="114"/>
    </location>
</feature>
<proteinExistence type="predicted"/>
<organism evidence="2 3">
    <name type="scientific">Cohnella yongneupensis</name>
    <dbReference type="NCBI Taxonomy" id="425006"/>
    <lineage>
        <taxon>Bacteria</taxon>
        <taxon>Bacillati</taxon>
        <taxon>Bacillota</taxon>
        <taxon>Bacilli</taxon>
        <taxon>Bacillales</taxon>
        <taxon>Paenibacillaceae</taxon>
        <taxon>Cohnella</taxon>
    </lineage>
</organism>
<feature type="transmembrane region" description="Helical" evidence="1">
    <location>
        <begin position="260"/>
        <end position="282"/>
    </location>
</feature>
<feature type="transmembrane region" description="Helical" evidence="1">
    <location>
        <begin position="184"/>
        <end position="208"/>
    </location>
</feature>
<keyword evidence="1" id="KW-1133">Transmembrane helix</keyword>
<dbReference type="Proteomes" id="UP001596108">
    <property type="component" value="Unassembled WGS sequence"/>
</dbReference>
<sequence length="327" mass="35944">MKFASFLENATYGLTSEHKSQEVKGLKVSAKSLTWSVAALLLLLSILTPLNVVSSFLLMTPFVVLYTMLKPGAFAAHVVPVAILAFLLAGAYGPVVVTLGLFFLIPSIVMGHLYKKGTAARKVVLTGFVVILAELLVELAIFSAQFNFSDEITSLLTDSLKQFETNGMFSAGWAAKTAASFTDAIVTALPMLLLLSAFLFTIITHGLSRRALRTVGVQAPALPQAKTWMMPRSLVLYYLIATIASFLLTEDSGDYWEIAITNLVPILQFLFLIQAIGFVFFLADHKRWPKFAPFLLCVPLLLFPQPLFLVGLLDVAFSLRRLFVKEK</sequence>
<dbReference type="Pfam" id="PF09991">
    <property type="entry name" value="DUF2232"/>
    <property type="match status" value="1"/>
</dbReference>
<evidence type="ECO:0000313" key="2">
    <source>
        <dbReference type="EMBL" id="MFC5529571.1"/>
    </source>
</evidence>
<accession>A0ABW0QYG5</accession>
<evidence type="ECO:0000256" key="1">
    <source>
        <dbReference type="SAM" id="Phobius"/>
    </source>
</evidence>
<feature type="transmembrane region" description="Helical" evidence="1">
    <location>
        <begin position="71"/>
        <end position="89"/>
    </location>
</feature>
<dbReference type="PANTHER" id="PTHR41324">
    <property type="entry name" value="MEMBRANE PROTEIN-RELATED"/>
    <property type="match status" value="1"/>
</dbReference>
<evidence type="ECO:0000313" key="3">
    <source>
        <dbReference type="Proteomes" id="UP001596108"/>
    </source>
</evidence>
<gene>
    <name evidence="2" type="ORF">ACFPQ4_08925</name>
</gene>
<feature type="transmembrane region" description="Helical" evidence="1">
    <location>
        <begin position="294"/>
        <end position="317"/>
    </location>
</feature>
<keyword evidence="3" id="KW-1185">Reference proteome</keyword>
<reference evidence="3" key="1">
    <citation type="journal article" date="2019" name="Int. J. Syst. Evol. Microbiol.">
        <title>The Global Catalogue of Microorganisms (GCM) 10K type strain sequencing project: providing services to taxonomists for standard genome sequencing and annotation.</title>
        <authorList>
            <consortium name="The Broad Institute Genomics Platform"/>
            <consortium name="The Broad Institute Genome Sequencing Center for Infectious Disease"/>
            <person name="Wu L."/>
            <person name="Ma J."/>
        </authorList>
    </citation>
    <scope>NUCLEOTIDE SEQUENCE [LARGE SCALE GENOMIC DNA]</scope>
    <source>
        <strain evidence="3">CGMCC 1.18578</strain>
    </source>
</reference>
<protein>
    <submittedName>
        <fullName evidence="2">DUF2232 domain-containing protein</fullName>
    </submittedName>
</protein>
<feature type="transmembrane region" description="Helical" evidence="1">
    <location>
        <begin position="229"/>
        <end position="248"/>
    </location>
</feature>
<dbReference type="RefSeq" id="WP_378111456.1">
    <property type="nucleotide sequence ID" value="NZ_JBHSNC010000025.1"/>
</dbReference>
<dbReference type="EMBL" id="JBHSNC010000025">
    <property type="protein sequence ID" value="MFC5529571.1"/>
    <property type="molecule type" value="Genomic_DNA"/>
</dbReference>
<dbReference type="PANTHER" id="PTHR41324:SF1">
    <property type="entry name" value="DUF2232 DOMAIN-CONTAINING PROTEIN"/>
    <property type="match status" value="1"/>
</dbReference>
<keyword evidence="1" id="KW-0472">Membrane</keyword>
<comment type="caution">
    <text evidence="2">The sequence shown here is derived from an EMBL/GenBank/DDBJ whole genome shotgun (WGS) entry which is preliminary data.</text>
</comment>
<name>A0ABW0QYG5_9BACL</name>